<dbReference type="Proteomes" id="UP000053144">
    <property type="component" value="Chromosome 10"/>
</dbReference>
<dbReference type="EMBL" id="CM003380">
    <property type="protein sequence ID" value="KOM56001.1"/>
    <property type="molecule type" value="Genomic_DNA"/>
</dbReference>
<name>A0A0L9VLT0_PHAAN</name>
<evidence type="ECO:0000313" key="3">
    <source>
        <dbReference type="Proteomes" id="UP000053144"/>
    </source>
</evidence>
<proteinExistence type="predicted"/>
<dbReference type="Gramene" id="KOM56001">
    <property type="protein sequence ID" value="KOM56001"/>
    <property type="gene ID" value="LR48_Vigan10g189300"/>
</dbReference>
<accession>A0A0L9VLT0</accession>
<gene>
    <name evidence="2" type="ORF">LR48_Vigan10g189300</name>
</gene>
<sequence>MSYVRGHTVQYDPDAIHRFLNTEWAGEQCQFALSMEEGANFVDVESVLCVLGGHFQRHRNGVVVNIRRADLTPLAKYWMTFSHANIQPCSHVSDITVSRALLLYCVLRGMSINIGLTILLLLDTICAVKENGTGSATEAYTGEVKRDKLFASVLNRVKKGPYITMAAEGFAGMTGLNASVRRLTEAVRSTTASVLQRSEVVRSIQSVLVHLAVATVVVVQSREQCRQPKKKWRWMLRSRNAGNEMEAPAKVAAATPMMGPQHSPYITMAAEGFAGMTGLNASVRRLTEAVRSTTASVLQRSEVVRSIQSASVRRSTEVVRSTTVAVLQTSEVVRSVQSIQD</sequence>
<evidence type="ECO:0000313" key="2">
    <source>
        <dbReference type="EMBL" id="KOM56001.1"/>
    </source>
</evidence>
<organism evidence="2 3">
    <name type="scientific">Phaseolus angularis</name>
    <name type="common">Azuki bean</name>
    <name type="synonym">Vigna angularis</name>
    <dbReference type="NCBI Taxonomy" id="3914"/>
    <lineage>
        <taxon>Eukaryota</taxon>
        <taxon>Viridiplantae</taxon>
        <taxon>Streptophyta</taxon>
        <taxon>Embryophyta</taxon>
        <taxon>Tracheophyta</taxon>
        <taxon>Spermatophyta</taxon>
        <taxon>Magnoliopsida</taxon>
        <taxon>eudicotyledons</taxon>
        <taxon>Gunneridae</taxon>
        <taxon>Pentapetalae</taxon>
        <taxon>rosids</taxon>
        <taxon>fabids</taxon>
        <taxon>Fabales</taxon>
        <taxon>Fabaceae</taxon>
        <taxon>Papilionoideae</taxon>
        <taxon>50 kb inversion clade</taxon>
        <taxon>NPAAA clade</taxon>
        <taxon>indigoferoid/millettioid clade</taxon>
        <taxon>Phaseoleae</taxon>
        <taxon>Vigna</taxon>
    </lineage>
</organism>
<dbReference type="AlphaFoldDB" id="A0A0L9VLT0"/>
<dbReference type="InterPro" id="IPR046796">
    <property type="entry name" value="Transposase_32_dom"/>
</dbReference>
<protein>
    <recommendedName>
        <fullName evidence="1">Putative plant transposon protein domain-containing protein</fullName>
    </recommendedName>
</protein>
<feature type="domain" description="Putative plant transposon protein" evidence="1">
    <location>
        <begin position="2"/>
        <end position="119"/>
    </location>
</feature>
<evidence type="ECO:0000259" key="1">
    <source>
        <dbReference type="Pfam" id="PF20167"/>
    </source>
</evidence>
<reference evidence="3" key="1">
    <citation type="journal article" date="2015" name="Proc. Natl. Acad. Sci. U.S.A.">
        <title>Genome sequencing of adzuki bean (Vigna angularis) provides insight into high starch and low fat accumulation and domestication.</title>
        <authorList>
            <person name="Yang K."/>
            <person name="Tian Z."/>
            <person name="Chen C."/>
            <person name="Luo L."/>
            <person name="Zhao B."/>
            <person name="Wang Z."/>
            <person name="Yu L."/>
            <person name="Li Y."/>
            <person name="Sun Y."/>
            <person name="Li W."/>
            <person name="Chen Y."/>
            <person name="Li Y."/>
            <person name="Zhang Y."/>
            <person name="Ai D."/>
            <person name="Zhao J."/>
            <person name="Shang C."/>
            <person name="Ma Y."/>
            <person name="Wu B."/>
            <person name="Wang M."/>
            <person name="Gao L."/>
            <person name="Sun D."/>
            <person name="Zhang P."/>
            <person name="Guo F."/>
            <person name="Wang W."/>
            <person name="Li Y."/>
            <person name="Wang J."/>
            <person name="Varshney R.K."/>
            <person name="Wang J."/>
            <person name="Ling H.Q."/>
            <person name="Wan P."/>
        </authorList>
    </citation>
    <scope>NUCLEOTIDE SEQUENCE</scope>
    <source>
        <strain evidence="3">cv. Jingnong 6</strain>
    </source>
</reference>
<dbReference type="Pfam" id="PF20167">
    <property type="entry name" value="Transposase_32"/>
    <property type="match status" value="1"/>
</dbReference>